<dbReference type="PANTHER" id="PTHR43528">
    <property type="entry name" value="ALPHA-KETOGLUTARATE PERMEASE"/>
    <property type="match status" value="1"/>
</dbReference>
<evidence type="ECO:0000256" key="7">
    <source>
        <dbReference type="ARBA" id="ARBA00022989"/>
    </source>
</evidence>
<dbReference type="InterPro" id="IPR011701">
    <property type="entry name" value="MFS"/>
</dbReference>
<proteinExistence type="inferred from homology"/>
<evidence type="ECO:0000256" key="2">
    <source>
        <dbReference type="ARBA" id="ARBA00008240"/>
    </source>
</evidence>
<dbReference type="InterPro" id="IPR020846">
    <property type="entry name" value="MFS_dom"/>
</dbReference>
<feature type="transmembrane region" description="Helical" evidence="9">
    <location>
        <begin position="329"/>
        <end position="351"/>
    </location>
</feature>
<accession>A0A2H9T7A0</accession>
<keyword evidence="8 9" id="KW-0472">Membrane</keyword>
<evidence type="ECO:0000256" key="1">
    <source>
        <dbReference type="ARBA" id="ARBA00004651"/>
    </source>
</evidence>
<keyword evidence="5 9" id="KW-0812">Transmembrane</keyword>
<feature type="transmembrane region" description="Helical" evidence="9">
    <location>
        <begin position="20"/>
        <end position="42"/>
    </location>
</feature>
<keyword evidence="6" id="KW-0769">Symport</keyword>
<evidence type="ECO:0000256" key="9">
    <source>
        <dbReference type="SAM" id="Phobius"/>
    </source>
</evidence>
<sequence>MTHKVRDSQLLSLFQLRILATVGGALEFFDFTLFMLFSPWLAQAFFPEQSTLSGVMPVLLLFAAGHIVRPLGGFLFSHVGDCYGRKRVFLWTVVLMSFSTLGIGLLPGHAVLGEYAAVALLVLRLLQGLSLGGELPGSIVFASEHSPGSLRGGTAGLIVFGVTSGNLLGSLCGLLLNVWLPEEDLATWGWRLPFLLGGSLGFIGYKLRKNATETPVFEKAMQTKSLKKLPLLTVVHDVPWLLLKGSCIAMVPAIMISVFLFMPRYLAHYMGRTDMAAFSVTTSAFFMVCLIILGFSALSDCLGRKNLLIAGCVLLLLLAFVAFDFYDRGFISTFCFLAFLAIPTGIIMSSYEGALVELFATPVRNTGVAFCHNTAFAIFGGMTPVLLEQWCQSGYLWAPAVFISGGCLLMLAALLYVRDNTRCTLDQI</sequence>
<evidence type="ECO:0000256" key="3">
    <source>
        <dbReference type="ARBA" id="ARBA00022448"/>
    </source>
</evidence>
<evidence type="ECO:0000256" key="5">
    <source>
        <dbReference type="ARBA" id="ARBA00022692"/>
    </source>
</evidence>
<dbReference type="SUPFAM" id="SSF103473">
    <property type="entry name" value="MFS general substrate transporter"/>
    <property type="match status" value="1"/>
</dbReference>
<evidence type="ECO:0000259" key="10">
    <source>
        <dbReference type="PROSITE" id="PS50850"/>
    </source>
</evidence>
<reference evidence="11" key="1">
    <citation type="journal article" date="2017" name="Appl. Environ. Microbiol.">
        <title>Molecular characterization of an Endozoicomonas-like organism causing infection in king scallop Pecten maximus L.</title>
        <authorList>
            <person name="Cano I."/>
            <person name="van Aerle R."/>
            <person name="Ross S."/>
            <person name="Verner-Jeffreys D.W."/>
            <person name="Paley R.K."/>
            <person name="Rimmer G."/>
            <person name="Ryder D."/>
            <person name="Hooper P."/>
            <person name="Stone D."/>
            <person name="Feist S.W."/>
        </authorList>
    </citation>
    <scope>NUCLEOTIDE SEQUENCE</scope>
</reference>
<comment type="subcellular location">
    <subcellularLocation>
        <location evidence="1">Cell membrane</location>
        <topology evidence="1">Multi-pass membrane protein</topology>
    </subcellularLocation>
</comment>
<name>A0A2H9T7A0_9ZZZZ</name>
<comment type="similarity">
    <text evidence="2">Belongs to the major facilitator superfamily. Metabolite:H+ Symporter (MHS) family (TC 2.A.1.6) family.</text>
</comment>
<keyword evidence="4" id="KW-1003">Cell membrane</keyword>
<evidence type="ECO:0000256" key="4">
    <source>
        <dbReference type="ARBA" id="ARBA00022475"/>
    </source>
</evidence>
<feature type="transmembrane region" description="Helical" evidence="9">
    <location>
        <begin position="154"/>
        <end position="176"/>
    </location>
</feature>
<dbReference type="Pfam" id="PF07690">
    <property type="entry name" value="MFS_1"/>
    <property type="match status" value="1"/>
</dbReference>
<comment type="caution">
    <text evidence="11">The sequence shown here is derived from an EMBL/GenBank/DDBJ whole genome shotgun (WGS) entry which is preliminary data.</text>
</comment>
<dbReference type="InterPro" id="IPR051084">
    <property type="entry name" value="H+-coupled_symporters"/>
</dbReference>
<gene>
    <name evidence="11" type="primary">proP</name>
    <name evidence="11" type="ORF">CI610_01915</name>
</gene>
<feature type="transmembrane region" description="Helical" evidence="9">
    <location>
        <begin position="188"/>
        <end position="205"/>
    </location>
</feature>
<dbReference type="PROSITE" id="PS00217">
    <property type="entry name" value="SUGAR_TRANSPORT_2"/>
    <property type="match status" value="1"/>
</dbReference>
<dbReference type="GO" id="GO:0015293">
    <property type="term" value="F:symporter activity"/>
    <property type="evidence" value="ECO:0007669"/>
    <property type="project" value="UniProtKB-KW"/>
</dbReference>
<dbReference type="AlphaFoldDB" id="A0A2H9T7A0"/>
<evidence type="ECO:0000256" key="6">
    <source>
        <dbReference type="ARBA" id="ARBA00022847"/>
    </source>
</evidence>
<evidence type="ECO:0000256" key="8">
    <source>
        <dbReference type="ARBA" id="ARBA00023136"/>
    </source>
</evidence>
<dbReference type="PANTHER" id="PTHR43528:SF7">
    <property type="entry name" value="MFS TRANSPORTER"/>
    <property type="match status" value="1"/>
</dbReference>
<organism evidence="11">
    <name type="scientific">invertebrate metagenome</name>
    <dbReference type="NCBI Taxonomy" id="1711999"/>
    <lineage>
        <taxon>unclassified sequences</taxon>
        <taxon>metagenomes</taxon>
        <taxon>organismal metagenomes</taxon>
    </lineage>
</organism>
<feature type="domain" description="Major facilitator superfamily (MFS) profile" evidence="10">
    <location>
        <begin position="16"/>
        <end position="422"/>
    </location>
</feature>
<feature type="transmembrane region" description="Helical" evidence="9">
    <location>
        <begin position="363"/>
        <end position="382"/>
    </location>
</feature>
<keyword evidence="3" id="KW-0813">Transport</keyword>
<feature type="transmembrane region" description="Helical" evidence="9">
    <location>
        <begin position="88"/>
        <end position="109"/>
    </location>
</feature>
<feature type="transmembrane region" description="Helical" evidence="9">
    <location>
        <begin position="241"/>
        <end position="263"/>
    </location>
</feature>
<evidence type="ECO:0000313" key="11">
    <source>
        <dbReference type="EMBL" id="PJE79107.1"/>
    </source>
</evidence>
<protein>
    <submittedName>
        <fullName evidence="11">Proline/betaine transporter</fullName>
    </submittedName>
</protein>
<dbReference type="EMBL" id="NSIT01000094">
    <property type="protein sequence ID" value="PJE79107.1"/>
    <property type="molecule type" value="Genomic_DNA"/>
</dbReference>
<feature type="transmembrane region" description="Helical" evidence="9">
    <location>
        <begin position="394"/>
        <end position="417"/>
    </location>
</feature>
<dbReference type="InterPro" id="IPR005829">
    <property type="entry name" value="Sugar_transporter_CS"/>
</dbReference>
<feature type="transmembrane region" description="Helical" evidence="9">
    <location>
        <begin position="54"/>
        <end position="76"/>
    </location>
</feature>
<feature type="transmembrane region" description="Helical" evidence="9">
    <location>
        <begin position="275"/>
        <end position="295"/>
    </location>
</feature>
<dbReference type="Gene3D" id="1.20.1250.20">
    <property type="entry name" value="MFS general substrate transporter like domains"/>
    <property type="match status" value="1"/>
</dbReference>
<keyword evidence="7 9" id="KW-1133">Transmembrane helix</keyword>
<feature type="transmembrane region" description="Helical" evidence="9">
    <location>
        <begin position="115"/>
        <end position="142"/>
    </location>
</feature>
<dbReference type="GO" id="GO:0005886">
    <property type="term" value="C:plasma membrane"/>
    <property type="evidence" value="ECO:0007669"/>
    <property type="project" value="UniProtKB-SubCell"/>
</dbReference>
<dbReference type="PROSITE" id="PS50850">
    <property type="entry name" value="MFS"/>
    <property type="match status" value="1"/>
</dbReference>
<feature type="transmembrane region" description="Helical" evidence="9">
    <location>
        <begin position="307"/>
        <end position="323"/>
    </location>
</feature>
<dbReference type="InterPro" id="IPR036259">
    <property type="entry name" value="MFS_trans_sf"/>
</dbReference>